<evidence type="ECO:0000313" key="2">
    <source>
        <dbReference type="EMBL" id="QCK86789.1"/>
    </source>
</evidence>
<sequence length="190" mass="19626">MADLILGAMRQTIRGGRHLARQIVISAVASIVAALAVPSIIATYRGPQPVHQVPAPLMVVHQDVDAAFVIPGPSDARSVQPVQRAAAGLAEALVARAQTEIPAAPQAAPARPVRRAAAPLPAQRPAVAQIAPQVPSQPLDLVAMTKVEPAAAAASSEQKILGIPVPKIGMPEVVTRGWTSARSMVAGVFR</sequence>
<dbReference type="EMBL" id="CP039865">
    <property type="protein sequence ID" value="QCK86789.1"/>
    <property type="molecule type" value="Genomic_DNA"/>
</dbReference>
<dbReference type="AlphaFoldDB" id="A0A4D7QMC7"/>
<feature type="transmembrane region" description="Helical" evidence="1">
    <location>
        <begin position="23"/>
        <end position="44"/>
    </location>
</feature>
<dbReference type="Proteomes" id="UP000298588">
    <property type="component" value="Chromosome"/>
</dbReference>
<keyword evidence="3" id="KW-1185">Reference proteome</keyword>
<accession>A0A4D7QMC7</accession>
<evidence type="ECO:0000313" key="3">
    <source>
        <dbReference type="Proteomes" id="UP000298588"/>
    </source>
</evidence>
<dbReference type="RefSeq" id="WP_137100120.1">
    <property type="nucleotide sequence ID" value="NZ_CP039865.1"/>
</dbReference>
<keyword evidence="1" id="KW-1133">Transmembrane helix</keyword>
<reference evidence="2 3" key="1">
    <citation type="submission" date="2019-04" db="EMBL/GenBank/DDBJ databases">
        <title>Phreatobacter aquaticus sp. nov.</title>
        <authorList>
            <person name="Choi A."/>
            <person name="Baek K."/>
        </authorList>
    </citation>
    <scope>NUCLEOTIDE SEQUENCE [LARGE SCALE GENOMIC DNA]</scope>
    <source>
        <strain evidence="2 3">NMCR1094</strain>
    </source>
</reference>
<keyword evidence="1" id="KW-0472">Membrane</keyword>
<protein>
    <submittedName>
        <fullName evidence="2">Uncharacterized protein</fullName>
    </submittedName>
</protein>
<proteinExistence type="predicted"/>
<evidence type="ECO:0000256" key="1">
    <source>
        <dbReference type="SAM" id="Phobius"/>
    </source>
</evidence>
<gene>
    <name evidence="2" type="ORF">E8L99_14005</name>
</gene>
<dbReference type="KEGG" id="paqt:E8L99_14005"/>
<keyword evidence="1" id="KW-0812">Transmembrane</keyword>
<name>A0A4D7QMC7_9HYPH</name>
<organism evidence="2 3">
    <name type="scientific">Phreatobacter aquaticus</name>
    <dbReference type="NCBI Taxonomy" id="2570229"/>
    <lineage>
        <taxon>Bacteria</taxon>
        <taxon>Pseudomonadati</taxon>
        <taxon>Pseudomonadota</taxon>
        <taxon>Alphaproteobacteria</taxon>
        <taxon>Hyphomicrobiales</taxon>
        <taxon>Phreatobacteraceae</taxon>
        <taxon>Phreatobacter</taxon>
    </lineage>
</organism>